<gene>
    <name evidence="7" type="ORF">AYI68_g5993</name>
</gene>
<dbReference type="CDD" id="cd12455">
    <property type="entry name" value="RRM_like_Smg4_UPF3"/>
    <property type="match status" value="1"/>
</dbReference>
<dbReference type="InterPro" id="IPR039722">
    <property type="entry name" value="Upf3"/>
</dbReference>
<name>A0A1R0GSQ3_9FUNG</name>
<dbReference type="OrthoDB" id="18087at2759"/>
<dbReference type="Pfam" id="PF03467">
    <property type="entry name" value="Smg4_UPF3"/>
    <property type="match status" value="1"/>
</dbReference>
<feature type="compositionally biased region" description="Basic and acidic residues" evidence="5">
    <location>
        <begin position="285"/>
        <end position="294"/>
    </location>
</feature>
<dbReference type="InterPro" id="IPR012677">
    <property type="entry name" value="Nucleotide-bd_a/b_plait_sf"/>
</dbReference>
<protein>
    <submittedName>
        <fullName evidence="7">Regulator of nonsense transcripts UPF3</fullName>
    </submittedName>
</protein>
<feature type="compositionally biased region" description="Low complexity" evidence="5">
    <location>
        <begin position="633"/>
        <end position="647"/>
    </location>
</feature>
<dbReference type="InterPro" id="IPR035979">
    <property type="entry name" value="RBD_domain_sf"/>
</dbReference>
<dbReference type="STRING" id="133383.A0A1R0GSQ3"/>
<feature type="compositionally biased region" description="Basic and acidic residues" evidence="5">
    <location>
        <begin position="666"/>
        <end position="676"/>
    </location>
</feature>
<feature type="region of interest" description="Disordered" evidence="5">
    <location>
        <begin position="598"/>
        <end position="701"/>
    </location>
</feature>
<proteinExistence type="inferred from homology"/>
<dbReference type="GO" id="GO:0000184">
    <property type="term" value="P:nuclear-transcribed mRNA catabolic process, nonsense-mediated decay"/>
    <property type="evidence" value="ECO:0007669"/>
    <property type="project" value="UniProtKB-KW"/>
</dbReference>
<evidence type="ECO:0000256" key="1">
    <source>
        <dbReference type="ARBA" id="ARBA00004123"/>
    </source>
</evidence>
<dbReference type="InterPro" id="IPR005120">
    <property type="entry name" value="UPF3_dom"/>
</dbReference>
<feature type="region of interest" description="Disordered" evidence="5">
    <location>
        <begin position="261"/>
        <end position="280"/>
    </location>
</feature>
<dbReference type="PANTHER" id="PTHR13112">
    <property type="entry name" value="UPF3 REGULATOR OF NONSENSE TRANSCRIPTS-LIKE PROTEIN"/>
    <property type="match status" value="1"/>
</dbReference>
<dbReference type="SUPFAM" id="SSF54928">
    <property type="entry name" value="RNA-binding domain, RBD"/>
    <property type="match status" value="1"/>
</dbReference>
<feature type="compositionally biased region" description="Basic and acidic residues" evidence="5">
    <location>
        <begin position="310"/>
        <end position="320"/>
    </location>
</feature>
<dbReference type="GO" id="GO:0005737">
    <property type="term" value="C:cytoplasm"/>
    <property type="evidence" value="ECO:0007669"/>
    <property type="project" value="TreeGrafter"/>
</dbReference>
<evidence type="ECO:0000256" key="5">
    <source>
        <dbReference type="SAM" id="MobiDB-lite"/>
    </source>
</evidence>
<keyword evidence="8" id="KW-1185">Reference proteome</keyword>
<reference evidence="7 8" key="1">
    <citation type="journal article" date="2016" name="Mol. Biol. Evol.">
        <title>Genome-Wide Survey of Gut Fungi (Harpellales) Reveals the First Horizontally Transferred Ubiquitin Gene from a Mosquito Host.</title>
        <authorList>
            <person name="Wang Y."/>
            <person name="White M.M."/>
            <person name="Kvist S."/>
            <person name="Moncalvo J.M."/>
        </authorList>
    </citation>
    <scope>NUCLEOTIDE SEQUENCE [LARGE SCALE GENOMIC DNA]</scope>
    <source>
        <strain evidence="7 8">ALG-7-W6</strain>
    </source>
</reference>
<feature type="compositionally biased region" description="Polar residues" evidence="5">
    <location>
        <begin position="598"/>
        <end position="619"/>
    </location>
</feature>
<evidence type="ECO:0000256" key="4">
    <source>
        <dbReference type="ARBA" id="ARBA00023242"/>
    </source>
</evidence>
<feature type="compositionally biased region" description="Low complexity" evidence="5">
    <location>
        <begin position="159"/>
        <end position="173"/>
    </location>
</feature>
<dbReference type="AlphaFoldDB" id="A0A1R0GSQ3"/>
<dbReference type="GO" id="GO:0003729">
    <property type="term" value="F:mRNA binding"/>
    <property type="evidence" value="ECO:0007669"/>
    <property type="project" value="TreeGrafter"/>
</dbReference>
<evidence type="ECO:0000256" key="2">
    <source>
        <dbReference type="ARBA" id="ARBA00005991"/>
    </source>
</evidence>
<dbReference type="Gene3D" id="3.30.70.330">
    <property type="match status" value="1"/>
</dbReference>
<dbReference type="GO" id="GO:0045727">
    <property type="term" value="P:positive regulation of translation"/>
    <property type="evidence" value="ECO:0007669"/>
    <property type="project" value="TreeGrafter"/>
</dbReference>
<keyword evidence="3" id="KW-0866">Nonsense-mediated mRNA decay</keyword>
<comment type="caution">
    <text evidence="7">The sequence shown here is derived from an EMBL/GenBank/DDBJ whole genome shotgun (WGS) entry which is preliminary data.</text>
</comment>
<feature type="domain" description="UPF3" evidence="6">
    <location>
        <begin position="351"/>
        <end position="527"/>
    </location>
</feature>
<comment type="similarity">
    <text evidence="2">Belongs to the RENT3 family.</text>
</comment>
<feature type="compositionally biased region" description="Basic and acidic residues" evidence="5">
    <location>
        <begin position="126"/>
        <end position="136"/>
    </location>
</feature>
<feature type="region of interest" description="Disordered" evidence="5">
    <location>
        <begin position="536"/>
        <end position="577"/>
    </location>
</feature>
<dbReference type="Proteomes" id="UP000187455">
    <property type="component" value="Unassembled WGS sequence"/>
</dbReference>
<keyword evidence="4" id="KW-0539">Nucleus</keyword>
<evidence type="ECO:0000256" key="3">
    <source>
        <dbReference type="ARBA" id="ARBA00023161"/>
    </source>
</evidence>
<dbReference type="EMBL" id="LSSL01003969">
    <property type="protein sequence ID" value="OLY79923.1"/>
    <property type="molecule type" value="Genomic_DNA"/>
</dbReference>
<dbReference type="PANTHER" id="PTHR13112:SF0">
    <property type="entry name" value="FI21285P1"/>
    <property type="match status" value="1"/>
</dbReference>
<organism evidence="7 8">
    <name type="scientific">Smittium mucronatum</name>
    <dbReference type="NCBI Taxonomy" id="133383"/>
    <lineage>
        <taxon>Eukaryota</taxon>
        <taxon>Fungi</taxon>
        <taxon>Fungi incertae sedis</taxon>
        <taxon>Zoopagomycota</taxon>
        <taxon>Kickxellomycotina</taxon>
        <taxon>Harpellomycetes</taxon>
        <taxon>Harpellales</taxon>
        <taxon>Legeriomycetaceae</taxon>
        <taxon>Smittium</taxon>
    </lineage>
</organism>
<feature type="compositionally biased region" description="Polar residues" evidence="5">
    <location>
        <begin position="87"/>
        <end position="103"/>
    </location>
</feature>
<dbReference type="GO" id="GO:0005730">
    <property type="term" value="C:nucleolus"/>
    <property type="evidence" value="ECO:0007669"/>
    <property type="project" value="TreeGrafter"/>
</dbReference>
<feature type="compositionally biased region" description="Polar residues" evidence="5">
    <location>
        <begin position="691"/>
        <end position="701"/>
    </location>
</feature>
<feature type="compositionally biased region" description="Low complexity" evidence="5">
    <location>
        <begin position="137"/>
        <end position="146"/>
    </location>
</feature>
<comment type="subcellular location">
    <subcellularLocation>
        <location evidence="1">Nucleus</location>
    </subcellularLocation>
</comment>
<evidence type="ECO:0000313" key="8">
    <source>
        <dbReference type="Proteomes" id="UP000187455"/>
    </source>
</evidence>
<feature type="compositionally biased region" description="Low complexity" evidence="5">
    <location>
        <begin position="295"/>
        <end position="309"/>
    </location>
</feature>
<accession>A0A1R0GSQ3</accession>
<feature type="compositionally biased region" description="Polar residues" evidence="5">
    <location>
        <begin position="266"/>
        <end position="280"/>
    </location>
</feature>
<feature type="region of interest" description="Disordered" evidence="5">
    <location>
        <begin position="87"/>
        <end position="191"/>
    </location>
</feature>
<sequence length="701" mass="77406">MENSQVTKNGLTQTLDSVPLQNIAILDKATQKGEAVLPQRLRNRKKKAPILEKMSSSISLAISNNSDAADSFNPSIDSTNFIKQSPAKTKISTLNPNSPSFNMRTPAEKTEAPIKPTKTKNRIRTKKYEAKEKTKSSETISKESPTAKNHSREVRTVRSNKNSKNSISKSQSKAKNDGDTKNCDNSNSTTPNLKLVIRNLPADLPEHIFWMSIEKFLKWYQPTKAGSIVKMSKKVQNLPSNNLENSDEENSVPLDPIALSIPEPITQGTNGPPSNILPQQDAINKTEKPSKEDQNSSSTQKTGSSSNESSTKKELNDKTTDIQTYMSPFSIEELPVYRSPNLEILDRYPYWRSFVSGKLSKRESKLSVPSRAYIKFKNMEELAYFSISYNGHKFVSRSGIEHTATVEPAPYQASPNKTPYRKDNLSGTIFNDKDFLEFFNSRKDSQNNLKDVIPDAPTSNIISLQISGDIDNSLISPKVPSIQKSISTDNTFVIKSTFKSIVGDDIFQPLDDSKKEKESTAILDYLRSLKSKKSFKSISKAEKRPSSNKQSRNGKGSVKAKKKLVDQGTKNWTSEPGKVIKIASNSATGNLVDTTIQDNSNKSFGSNQSASKLQLNDPNSVRKDILGSIKIASTGSNSSPTTPPSKSRAPRNPKKSLGSASKHGHGKTDTKDDNKRSGHGSGKPQKILSKPRNSWNETSIN</sequence>
<evidence type="ECO:0000313" key="7">
    <source>
        <dbReference type="EMBL" id="OLY79923.1"/>
    </source>
</evidence>
<feature type="region of interest" description="Disordered" evidence="5">
    <location>
        <begin position="285"/>
        <end position="321"/>
    </location>
</feature>
<evidence type="ECO:0000259" key="6">
    <source>
        <dbReference type="Pfam" id="PF03467"/>
    </source>
</evidence>